<evidence type="ECO:0000313" key="1">
    <source>
        <dbReference type="EMBL" id="NEV69600.1"/>
    </source>
</evidence>
<dbReference type="InterPro" id="IPR033469">
    <property type="entry name" value="CYTH-like_dom_sf"/>
</dbReference>
<accession>A0A0C1UTH6</accession>
<organism evidence="1">
    <name type="scientific">Lyngbya confervoides BDU141951</name>
    <dbReference type="NCBI Taxonomy" id="1574623"/>
    <lineage>
        <taxon>Bacteria</taxon>
        <taxon>Bacillati</taxon>
        <taxon>Cyanobacteriota</taxon>
        <taxon>Cyanophyceae</taxon>
        <taxon>Oscillatoriophycideae</taxon>
        <taxon>Oscillatoriales</taxon>
        <taxon>Microcoleaceae</taxon>
        <taxon>Lyngbya</taxon>
    </lineage>
</organism>
<dbReference type="PROSITE" id="PS51707">
    <property type="entry name" value="CYTH"/>
    <property type="match status" value="1"/>
</dbReference>
<name>A0A0C1UTH6_9CYAN</name>
<dbReference type="PANTHER" id="PTHR40114:SF1">
    <property type="entry name" value="SLR0698 PROTEIN"/>
    <property type="match status" value="1"/>
</dbReference>
<dbReference type="PANTHER" id="PTHR40114">
    <property type="entry name" value="SLR0698 PROTEIN"/>
    <property type="match status" value="1"/>
</dbReference>
<protein>
    <submittedName>
        <fullName evidence="1">CYTH domain-containing protein</fullName>
    </submittedName>
</protein>
<dbReference type="InterPro" id="IPR023577">
    <property type="entry name" value="CYTH_domain"/>
</dbReference>
<dbReference type="Gene3D" id="2.40.320.10">
    <property type="entry name" value="Hypothetical Protein Pfu-838710-001"/>
    <property type="match status" value="1"/>
</dbReference>
<sequence>MAQEIERKFLVTDVAWRQYAKGTLYRQGYVPTQNGTTVRARVVGDRGYLTIKGPTNGVSRQEFEYHIPLADAETMLADLCQPPLIEKWRYRINVGSHLWEIDEFLGDNAGLVMAEVELESETEIFDLPPWAGAEVSHDARYYNSNLAKTPYRSWPKEISATDVSCPE</sequence>
<proteinExistence type="predicted"/>
<dbReference type="InterPro" id="IPR012042">
    <property type="entry name" value="NeuTTM/CthTTM-like"/>
</dbReference>
<dbReference type="CDD" id="cd07891">
    <property type="entry name" value="CYTH-like_CthTTM-like_1"/>
    <property type="match status" value="1"/>
</dbReference>
<dbReference type="EMBL" id="JTHE02000003">
    <property type="protein sequence ID" value="NEV69600.1"/>
    <property type="molecule type" value="Genomic_DNA"/>
</dbReference>
<dbReference type="Pfam" id="PF01928">
    <property type="entry name" value="CYTH"/>
    <property type="match status" value="1"/>
</dbReference>
<dbReference type="AlphaFoldDB" id="A0A0C1UTH6"/>
<reference evidence="1" key="1">
    <citation type="submission" date="2014-11" db="EMBL/GenBank/DDBJ databases">
        <authorList>
            <person name="Malar M.C."/>
            <person name="Sen D."/>
            <person name="Tripathy S."/>
        </authorList>
    </citation>
    <scope>NUCLEOTIDE SEQUENCE</scope>
    <source>
        <strain evidence="1">BDU141951</strain>
    </source>
</reference>
<reference evidence="1" key="2">
    <citation type="journal article" date="2015" name="Genome Announc.">
        <title>Draft Genome Sequence of Filamentous Marine Cyanobacterium Lyngbya confervoides Strain BDU141951.</title>
        <authorList>
            <person name="Chandrababunaidu M.M."/>
            <person name="Sen D."/>
            <person name="Tripathy S."/>
        </authorList>
    </citation>
    <scope>NUCLEOTIDE SEQUENCE</scope>
    <source>
        <strain evidence="1">BDU141951</strain>
    </source>
</reference>
<reference evidence="1" key="3">
    <citation type="submission" date="2020-02" db="EMBL/GenBank/DDBJ databases">
        <authorList>
            <person name="Sarangi A.N."/>
            <person name="Ghosh S."/>
            <person name="Mukherjee M."/>
            <person name="Tripathy S."/>
        </authorList>
    </citation>
    <scope>NUCLEOTIDE SEQUENCE</scope>
    <source>
        <strain evidence="1">BDU141951</strain>
    </source>
</reference>
<dbReference type="SMART" id="SM01118">
    <property type="entry name" value="CYTH"/>
    <property type="match status" value="1"/>
</dbReference>
<dbReference type="SUPFAM" id="SSF55154">
    <property type="entry name" value="CYTH-like phosphatases"/>
    <property type="match status" value="1"/>
</dbReference>
<gene>
    <name evidence="1" type="ORF">QQ91_021110</name>
</gene>
<comment type="caution">
    <text evidence="1">The sequence shown here is derived from an EMBL/GenBank/DDBJ whole genome shotgun (WGS) entry which is preliminary data.</text>
</comment>
<dbReference type="PIRSF" id="PIRSF016487">
    <property type="entry name" value="CYTH_UCP016487"/>
    <property type="match status" value="1"/>
</dbReference>